<keyword evidence="3 7" id="KW-0812">Transmembrane</keyword>
<reference evidence="10" key="1">
    <citation type="submission" date="2014-03" db="EMBL/GenBank/DDBJ databases">
        <title>The Genome Sequence of Puccinia striiformis f. sp. tritici PST-78.</title>
        <authorList>
            <consortium name="The Broad Institute Genome Sequencing Platform"/>
            <person name="Cuomo C."/>
            <person name="Hulbert S."/>
            <person name="Chen X."/>
            <person name="Walker B."/>
            <person name="Young S.K."/>
            <person name="Zeng Q."/>
            <person name="Gargeya S."/>
            <person name="Fitzgerald M."/>
            <person name="Haas B."/>
            <person name="Abouelleil A."/>
            <person name="Alvarado L."/>
            <person name="Arachchi H.M."/>
            <person name="Berlin A.M."/>
            <person name="Chapman S.B."/>
            <person name="Goldberg J."/>
            <person name="Griggs A."/>
            <person name="Gujja S."/>
            <person name="Hansen M."/>
            <person name="Howarth C."/>
            <person name="Imamovic A."/>
            <person name="Larimer J."/>
            <person name="McCowan C."/>
            <person name="Montmayeur A."/>
            <person name="Murphy C."/>
            <person name="Neiman D."/>
            <person name="Pearson M."/>
            <person name="Priest M."/>
            <person name="Roberts A."/>
            <person name="Saif S."/>
            <person name="Shea T."/>
            <person name="Sisk P."/>
            <person name="Sykes S."/>
            <person name="Wortman J."/>
            <person name="Nusbaum C."/>
            <person name="Birren B."/>
        </authorList>
    </citation>
    <scope>NUCLEOTIDE SEQUENCE [LARGE SCALE GENOMIC DNA]</scope>
    <source>
        <strain evidence="10">race PST-78</strain>
    </source>
</reference>
<comment type="caution">
    <text evidence="9">The sequence shown here is derived from an EMBL/GenBank/DDBJ whole genome shotgun (WGS) entry which is preliminary data.</text>
</comment>
<name>A0A0L0USM7_9BASI</name>
<evidence type="ECO:0000256" key="1">
    <source>
        <dbReference type="ARBA" id="ARBA00004651"/>
    </source>
</evidence>
<dbReference type="AlphaFoldDB" id="A0A0L0USM7"/>
<evidence type="ECO:0000256" key="5">
    <source>
        <dbReference type="ARBA" id="ARBA00023136"/>
    </source>
</evidence>
<feature type="compositionally biased region" description="Polar residues" evidence="6">
    <location>
        <begin position="38"/>
        <end position="56"/>
    </location>
</feature>
<evidence type="ECO:0000256" key="7">
    <source>
        <dbReference type="SAM" id="Phobius"/>
    </source>
</evidence>
<dbReference type="InterPro" id="IPR003807">
    <property type="entry name" value="DUF202"/>
</dbReference>
<feature type="compositionally biased region" description="Polar residues" evidence="6">
    <location>
        <begin position="9"/>
        <end position="25"/>
    </location>
</feature>
<keyword evidence="10" id="KW-1185">Reference proteome</keyword>
<dbReference type="PANTHER" id="PTHR34187">
    <property type="entry name" value="FGR18P"/>
    <property type="match status" value="1"/>
</dbReference>
<evidence type="ECO:0000256" key="2">
    <source>
        <dbReference type="ARBA" id="ARBA00022475"/>
    </source>
</evidence>
<gene>
    <name evidence="9" type="ORF">PSTG_16792</name>
</gene>
<dbReference type="Proteomes" id="UP000054564">
    <property type="component" value="Unassembled WGS sequence"/>
</dbReference>
<dbReference type="OrthoDB" id="199599at2759"/>
<comment type="subcellular location">
    <subcellularLocation>
        <location evidence="1">Cell membrane</location>
        <topology evidence="1">Multi-pass membrane protein</topology>
    </subcellularLocation>
</comment>
<dbReference type="GO" id="GO:0005886">
    <property type="term" value="C:plasma membrane"/>
    <property type="evidence" value="ECO:0007669"/>
    <property type="project" value="UniProtKB-SubCell"/>
</dbReference>
<sequence length="268" mass="30124">MVQSRKDNQGTIQHETPVEQPTENQSQHHEHEEPPSPVLSQYGSLTPLNDNPTEIGQPSHHWFKSWSKALSPVAWLENKSSVARDHLANERTFLAWFRTSLSLTSIGIALVQLSRVSKQIKVARIQKFMTISVQPIVEPLTNPSSSLLSSNGLLFQNLVDFSEQDNDSIQFALNQINQNLINLQSSIDGLNLNVESIRTTRNLASLIGNCYVCIGLLFLFIGTHRYFRVQQVLQLGQFPHSKWSIGIITLLVSILLIFTAIGLLRTSF</sequence>
<evidence type="ECO:0000256" key="3">
    <source>
        <dbReference type="ARBA" id="ARBA00022692"/>
    </source>
</evidence>
<feature type="region of interest" description="Disordered" evidence="6">
    <location>
        <begin position="1"/>
        <end position="56"/>
    </location>
</feature>
<evidence type="ECO:0000256" key="6">
    <source>
        <dbReference type="SAM" id="MobiDB-lite"/>
    </source>
</evidence>
<accession>A0A0L0USM7</accession>
<evidence type="ECO:0000313" key="10">
    <source>
        <dbReference type="Proteomes" id="UP000054564"/>
    </source>
</evidence>
<feature type="transmembrane region" description="Helical" evidence="7">
    <location>
        <begin position="243"/>
        <end position="264"/>
    </location>
</feature>
<dbReference type="Pfam" id="PF02656">
    <property type="entry name" value="DUF202"/>
    <property type="match status" value="1"/>
</dbReference>
<dbReference type="EMBL" id="AJIL01000300">
    <property type="protein sequence ID" value="KNE89759.1"/>
    <property type="molecule type" value="Genomic_DNA"/>
</dbReference>
<feature type="transmembrane region" description="Helical" evidence="7">
    <location>
        <begin position="203"/>
        <end position="223"/>
    </location>
</feature>
<feature type="domain" description="DUF202" evidence="8">
    <location>
        <begin position="84"/>
        <end position="231"/>
    </location>
</feature>
<organism evidence="9 10">
    <name type="scientific">Puccinia striiformis f. sp. tritici PST-78</name>
    <dbReference type="NCBI Taxonomy" id="1165861"/>
    <lineage>
        <taxon>Eukaryota</taxon>
        <taxon>Fungi</taxon>
        <taxon>Dikarya</taxon>
        <taxon>Basidiomycota</taxon>
        <taxon>Pucciniomycotina</taxon>
        <taxon>Pucciniomycetes</taxon>
        <taxon>Pucciniales</taxon>
        <taxon>Pucciniaceae</taxon>
        <taxon>Puccinia</taxon>
    </lineage>
</organism>
<keyword evidence="4 7" id="KW-1133">Transmembrane helix</keyword>
<evidence type="ECO:0000259" key="8">
    <source>
        <dbReference type="Pfam" id="PF02656"/>
    </source>
</evidence>
<keyword evidence="5 7" id="KW-0472">Membrane</keyword>
<dbReference type="PANTHER" id="PTHR34187:SF2">
    <property type="entry name" value="DUF202 DOMAIN-CONTAINING PROTEIN"/>
    <property type="match status" value="1"/>
</dbReference>
<keyword evidence="2" id="KW-1003">Cell membrane</keyword>
<dbReference type="InterPro" id="IPR052053">
    <property type="entry name" value="IM_YidH-like"/>
</dbReference>
<evidence type="ECO:0000313" key="9">
    <source>
        <dbReference type="EMBL" id="KNE89759.1"/>
    </source>
</evidence>
<proteinExistence type="predicted"/>
<evidence type="ECO:0000256" key="4">
    <source>
        <dbReference type="ARBA" id="ARBA00022989"/>
    </source>
</evidence>
<protein>
    <recommendedName>
        <fullName evidence="8">DUF202 domain-containing protein</fullName>
    </recommendedName>
</protein>